<organism evidence="1">
    <name type="scientific">Picea glauca</name>
    <name type="common">White spruce</name>
    <name type="synonym">Pinus glauca</name>
    <dbReference type="NCBI Taxonomy" id="3330"/>
    <lineage>
        <taxon>Eukaryota</taxon>
        <taxon>Viridiplantae</taxon>
        <taxon>Streptophyta</taxon>
        <taxon>Embryophyta</taxon>
        <taxon>Tracheophyta</taxon>
        <taxon>Spermatophyta</taxon>
        <taxon>Pinopsida</taxon>
        <taxon>Pinidae</taxon>
        <taxon>Conifers I</taxon>
        <taxon>Pinales</taxon>
        <taxon>Pinaceae</taxon>
        <taxon>Picea</taxon>
    </lineage>
</organism>
<dbReference type="EMBL" id="LKAM01000018">
    <property type="protein sequence ID" value="KUM45500.1"/>
    <property type="molecule type" value="Genomic_DNA"/>
</dbReference>
<accession>A0A117NFM7</accession>
<sequence length="72" mass="8572">MYYEPISWTPGFMYETPPFNWVLCRLRDRCPVGPENNVIVIPLPERFYSVSFNQYVFITLMVISDRFSFPPS</sequence>
<dbReference type="AlphaFoldDB" id="A0A117NFM7"/>
<geneLocation type="mitochondrion" evidence="1"/>
<gene>
    <name evidence="1" type="ORF">ABT39_MTgene2602</name>
</gene>
<reference evidence="1" key="1">
    <citation type="journal article" date="2015" name="Genome Biol. Evol.">
        <title>Organellar Genomes of White Spruce (Picea glauca): Assembly and Annotation.</title>
        <authorList>
            <person name="Jackman S.D."/>
            <person name="Warren R.L."/>
            <person name="Gibb E.A."/>
            <person name="Vandervalk B.P."/>
            <person name="Mohamadi H."/>
            <person name="Chu J."/>
            <person name="Raymond A."/>
            <person name="Pleasance S."/>
            <person name="Coope R."/>
            <person name="Wildung M.R."/>
            <person name="Ritland C.E."/>
            <person name="Bousquet J."/>
            <person name="Jones S.J."/>
            <person name="Bohlmann J."/>
            <person name="Birol I."/>
        </authorList>
    </citation>
    <scope>NUCLEOTIDE SEQUENCE [LARGE SCALE GENOMIC DNA]</scope>
    <source>
        <tissue evidence="1">Flushing bud</tissue>
    </source>
</reference>
<protein>
    <submittedName>
        <fullName evidence="1">Uncharacterized protein</fullName>
    </submittedName>
</protein>
<evidence type="ECO:0000313" key="1">
    <source>
        <dbReference type="EMBL" id="KUM45500.1"/>
    </source>
</evidence>
<comment type="caution">
    <text evidence="1">The sequence shown here is derived from an EMBL/GenBank/DDBJ whole genome shotgun (WGS) entry which is preliminary data.</text>
</comment>
<name>A0A117NFM7_PICGL</name>
<proteinExistence type="predicted"/>
<keyword evidence="1" id="KW-0496">Mitochondrion</keyword>